<proteinExistence type="predicted"/>
<organism evidence="1 2">
    <name type="scientific">Allacma fusca</name>
    <dbReference type="NCBI Taxonomy" id="39272"/>
    <lineage>
        <taxon>Eukaryota</taxon>
        <taxon>Metazoa</taxon>
        <taxon>Ecdysozoa</taxon>
        <taxon>Arthropoda</taxon>
        <taxon>Hexapoda</taxon>
        <taxon>Collembola</taxon>
        <taxon>Symphypleona</taxon>
        <taxon>Sminthuridae</taxon>
        <taxon>Allacma</taxon>
    </lineage>
</organism>
<reference evidence="1" key="1">
    <citation type="submission" date="2021-06" db="EMBL/GenBank/DDBJ databases">
        <authorList>
            <person name="Hodson N. C."/>
            <person name="Mongue J. A."/>
            <person name="Jaron S. K."/>
        </authorList>
    </citation>
    <scope>NUCLEOTIDE SEQUENCE</scope>
</reference>
<gene>
    <name evidence="1" type="ORF">AFUS01_LOCUS8664</name>
</gene>
<dbReference type="AlphaFoldDB" id="A0A8J2JF86"/>
<feature type="non-terminal residue" evidence="1">
    <location>
        <position position="1"/>
    </location>
</feature>
<accession>A0A8J2JF86</accession>
<dbReference type="Proteomes" id="UP000708208">
    <property type="component" value="Unassembled WGS sequence"/>
</dbReference>
<keyword evidence="2" id="KW-1185">Reference proteome</keyword>
<dbReference type="EMBL" id="CAJVCH010060527">
    <property type="protein sequence ID" value="CAG7719331.1"/>
    <property type="molecule type" value="Genomic_DNA"/>
</dbReference>
<sequence length="29" mass="3191">SSAASSSIHKSLSDWELLNLHAVFPHVWA</sequence>
<evidence type="ECO:0000313" key="2">
    <source>
        <dbReference type="Proteomes" id="UP000708208"/>
    </source>
</evidence>
<name>A0A8J2JF86_9HEXA</name>
<comment type="caution">
    <text evidence="1">The sequence shown here is derived from an EMBL/GenBank/DDBJ whole genome shotgun (WGS) entry which is preliminary data.</text>
</comment>
<protein>
    <submittedName>
        <fullName evidence="1">Uncharacterized protein</fullName>
    </submittedName>
</protein>
<evidence type="ECO:0000313" key="1">
    <source>
        <dbReference type="EMBL" id="CAG7719331.1"/>
    </source>
</evidence>